<keyword evidence="2" id="KW-1185">Reference proteome</keyword>
<evidence type="ECO:0000313" key="2">
    <source>
        <dbReference type="Proteomes" id="UP000077315"/>
    </source>
</evidence>
<proteinExistence type="predicted"/>
<name>A0A162TW23_PHYB8</name>
<dbReference type="RefSeq" id="XP_018289472.1">
    <property type="nucleotide sequence ID" value="XM_018442335.1"/>
</dbReference>
<organism evidence="1 2">
    <name type="scientific">Phycomyces blakesleeanus (strain ATCC 8743b / DSM 1359 / FGSC 10004 / NBRC 33097 / NRRL 1555)</name>
    <dbReference type="NCBI Taxonomy" id="763407"/>
    <lineage>
        <taxon>Eukaryota</taxon>
        <taxon>Fungi</taxon>
        <taxon>Fungi incertae sedis</taxon>
        <taxon>Mucoromycota</taxon>
        <taxon>Mucoromycotina</taxon>
        <taxon>Mucoromycetes</taxon>
        <taxon>Mucorales</taxon>
        <taxon>Phycomycetaceae</taxon>
        <taxon>Phycomyces</taxon>
    </lineage>
</organism>
<dbReference type="Proteomes" id="UP000077315">
    <property type="component" value="Unassembled WGS sequence"/>
</dbReference>
<reference evidence="2" key="1">
    <citation type="submission" date="2015-06" db="EMBL/GenBank/DDBJ databases">
        <title>Expansion of signal transduction pathways in fungi by whole-genome duplication.</title>
        <authorList>
            <consortium name="DOE Joint Genome Institute"/>
            <person name="Corrochano L.M."/>
            <person name="Kuo A."/>
            <person name="Marcet-Houben M."/>
            <person name="Polaino S."/>
            <person name="Salamov A."/>
            <person name="Villalobos J.M."/>
            <person name="Alvarez M.I."/>
            <person name="Avalos J."/>
            <person name="Benito E.P."/>
            <person name="Benoit I."/>
            <person name="Burger G."/>
            <person name="Camino L.P."/>
            <person name="Canovas D."/>
            <person name="Cerda-Olmedo E."/>
            <person name="Cheng J.-F."/>
            <person name="Dominguez A."/>
            <person name="Elias M."/>
            <person name="Eslava A.P."/>
            <person name="Glaser F."/>
            <person name="Grimwood J."/>
            <person name="Gutierrez G."/>
            <person name="Heitman J."/>
            <person name="Henrissat B."/>
            <person name="Iturriaga E.A."/>
            <person name="Lang B.F."/>
            <person name="Lavin J.L."/>
            <person name="Lee S."/>
            <person name="Li W."/>
            <person name="Lindquist E."/>
            <person name="Lopez-Garcia S."/>
            <person name="Luque E.M."/>
            <person name="Marcos A.T."/>
            <person name="Martin J."/>
            <person name="McCluskey K."/>
            <person name="Medina H.R."/>
            <person name="Miralles-Duran A."/>
            <person name="Miyazaki A."/>
            <person name="Munoz-Torres E."/>
            <person name="Oguiza J.A."/>
            <person name="Ohm R."/>
            <person name="Olmedo M."/>
            <person name="Orejas M."/>
            <person name="Ortiz-Castellanos L."/>
            <person name="Pisabarro A.G."/>
            <person name="Rodriguez-Romero J."/>
            <person name="Ruiz-Herrera J."/>
            <person name="Ruiz-Vazquez R."/>
            <person name="Sanz C."/>
            <person name="Schackwitz W."/>
            <person name="Schmutz J."/>
            <person name="Shahriari M."/>
            <person name="Shelest E."/>
            <person name="Silva-Franco F."/>
            <person name="Soanes D."/>
            <person name="Syed K."/>
            <person name="Tagua V.G."/>
            <person name="Talbot N.J."/>
            <person name="Thon M."/>
            <person name="De vries R.P."/>
            <person name="Wiebenga A."/>
            <person name="Yadav J.S."/>
            <person name="Braun E.L."/>
            <person name="Baker S."/>
            <person name="Garre V."/>
            <person name="Horwitz B."/>
            <person name="Torres-Martinez S."/>
            <person name="Idnurm A."/>
            <person name="Herrera-Estrella A."/>
            <person name="Gabaldon T."/>
            <person name="Grigoriev I.V."/>
        </authorList>
    </citation>
    <scope>NUCLEOTIDE SEQUENCE [LARGE SCALE GENOMIC DNA]</scope>
    <source>
        <strain evidence="2">NRRL 1555(-)</strain>
    </source>
</reference>
<accession>A0A162TW23</accession>
<sequence>MIPEFYYLYCGGYLRSLLIDVALNADNLSVAHCEFFENFLVQQGDPTFIIGWPPMEIAHKPTFENTRIEDGSDWAYALVNWSDESRLTVNGIDERARATRRVDEIYRDFSFQKDNGVAVMLALIRSDERIAHEFQRR</sequence>
<evidence type="ECO:0000313" key="1">
    <source>
        <dbReference type="EMBL" id="OAD71432.1"/>
    </source>
</evidence>
<dbReference type="InParanoid" id="A0A162TW23"/>
<dbReference type="EMBL" id="KV440986">
    <property type="protein sequence ID" value="OAD71432.1"/>
    <property type="molecule type" value="Genomic_DNA"/>
</dbReference>
<dbReference type="GeneID" id="29003241"/>
<gene>
    <name evidence="1" type="ORF">PHYBLDRAFT_70781</name>
</gene>
<protein>
    <submittedName>
        <fullName evidence="1">Uncharacterized protein</fullName>
    </submittedName>
</protein>
<dbReference type="AlphaFoldDB" id="A0A162TW23"/>
<dbReference type="VEuPathDB" id="FungiDB:PHYBLDRAFT_70781"/>